<keyword evidence="1" id="KW-0175">Coiled coil</keyword>
<evidence type="ECO:0000256" key="1">
    <source>
        <dbReference type="SAM" id="Coils"/>
    </source>
</evidence>
<organism evidence="3 4">
    <name type="scientific">Marasmius crinis-equi</name>
    <dbReference type="NCBI Taxonomy" id="585013"/>
    <lineage>
        <taxon>Eukaryota</taxon>
        <taxon>Fungi</taxon>
        <taxon>Dikarya</taxon>
        <taxon>Basidiomycota</taxon>
        <taxon>Agaricomycotina</taxon>
        <taxon>Agaricomycetes</taxon>
        <taxon>Agaricomycetidae</taxon>
        <taxon>Agaricales</taxon>
        <taxon>Marasmiineae</taxon>
        <taxon>Marasmiaceae</taxon>
        <taxon>Marasmius</taxon>
    </lineage>
</organism>
<keyword evidence="4" id="KW-1185">Reference proteome</keyword>
<feature type="coiled-coil region" evidence="1">
    <location>
        <begin position="7"/>
        <end position="40"/>
    </location>
</feature>
<comment type="caution">
    <text evidence="3">The sequence shown here is derived from an EMBL/GenBank/DDBJ whole genome shotgun (WGS) entry which is preliminary data.</text>
</comment>
<feature type="compositionally biased region" description="Basic and acidic residues" evidence="2">
    <location>
        <begin position="46"/>
        <end position="59"/>
    </location>
</feature>
<feature type="non-terminal residue" evidence="3">
    <location>
        <position position="1"/>
    </location>
</feature>
<dbReference type="EMBL" id="JBAHYK010003478">
    <property type="protein sequence ID" value="KAL0563464.1"/>
    <property type="molecule type" value="Genomic_DNA"/>
</dbReference>
<evidence type="ECO:0000313" key="4">
    <source>
        <dbReference type="Proteomes" id="UP001465976"/>
    </source>
</evidence>
<name>A0ABR3EKQ3_9AGAR</name>
<reference evidence="3 4" key="1">
    <citation type="submission" date="2024-02" db="EMBL/GenBank/DDBJ databases">
        <title>A draft genome for the cacao thread blight pathogen Marasmius crinis-equi.</title>
        <authorList>
            <person name="Cohen S.P."/>
            <person name="Baruah I.K."/>
            <person name="Amoako-Attah I."/>
            <person name="Bukari Y."/>
            <person name="Meinhardt L.W."/>
            <person name="Bailey B.A."/>
        </authorList>
    </citation>
    <scope>NUCLEOTIDE SEQUENCE [LARGE SCALE GENOMIC DNA]</scope>
    <source>
        <strain evidence="3 4">GH-76</strain>
    </source>
</reference>
<accession>A0ABR3EKQ3</accession>
<protein>
    <submittedName>
        <fullName evidence="3">Uncharacterized protein</fullName>
    </submittedName>
</protein>
<gene>
    <name evidence="3" type="ORF">V5O48_018603</name>
</gene>
<evidence type="ECO:0000313" key="3">
    <source>
        <dbReference type="EMBL" id="KAL0563464.1"/>
    </source>
</evidence>
<dbReference type="Proteomes" id="UP001465976">
    <property type="component" value="Unassembled WGS sequence"/>
</dbReference>
<proteinExistence type="predicted"/>
<evidence type="ECO:0000256" key="2">
    <source>
        <dbReference type="SAM" id="MobiDB-lite"/>
    </source>
</evidence>
<sequence>LNCCITAWDAKKEANRLQAKANKQQLRDEANTTARLAEQQLLAEKAKAEKKQPKLRDFDDSYAPPSSHTLRASNYALAKTRNREPAELYHWTGEAMEKATLSNPTLSSFNTFTLANRDDSNLTILPTLSQQNSKHVVPSNKLTWEQFTEATPGYLKDIKAANWPDKHVTALASFFHAIQQHPSRLQPDGKEVLVQFAAEQRNMQKKSKYTVLPLAISLSGEGILKANTHHRNTAWYISFDGRWHLSTG</sequence>
<feature type="region of interest" description="Disordered" evidence="2">
    <location>
        <begin position="46"/>
        <end position="67"/>
    </location>
</feature>